<evidence type="ECO:0000313" key="2">
    <source>
        <dbReference type="EMBL" id="MFD1365833.1"/>
    </source>
</evidence>
<dbReference type="Proteomes" id="UP001597183">
    <property type="component" value="Unassembled WGS sequence"/>
</dbReference>
<dbReference type="SUPFAM" id="SSF53335">
    <property type="entry name" value="S-adenosyl-L-methionine-dependent methyltransferases"/>
    <property type="match status" value="1"/>
</dbReference>
<dbReference type="EMBL" id="JBHTMK010000014">
    <property type="protein sequence ID" value="MFD1365833.1"/>
    <property type="molecule type" value="Genomic_DNA"/>
</dbReference>
<dbReference type="Pfam" id="PF13649">
    <property type="entry name" value="Methyltransf_25"/>
    <property type="match status" value="1"/>
</dbReference>
<reference evidence="3" key="1">
    <citation type="journal article" date="2019" name="Int. J. Syst. Evol. Microbiol.">
        <title>The Global Catalogue of Microorganisms (GCM) 10K type strain sequencing project: providing services to taxonomists for standard genome sequencing and annotation.</title>
        <authorList>
            <consortium name="The Broad Institute Genomics Platform"/>
            <consortium name="The Broad Institute Genome Sequencing Center for Infectious Disease"/>
            <person name="Wu L."/>
            <person name="Ma J."/>
        </authorList>
    </citation>
    <scope>NUCLEOTIDE SEQUENCE [LARGE SCALE GENOMIC DNA]</scope>
    <source>
        <strain evidence="3">CCM 7526</strain>
    </source>
</reference>
<keyword evidence="3" id="KW-1185">Reference proteome</keyword>
<dbReference type="EC" id="2.1.1.222" evidence="2"/>
<feature type="domain" description="Methyltransferase" evidence="1">
    <location>
        <begin position="59"/>
        <end position="148"/>
    </location>
</feature>
<organism evidence="2 3">
    <name type="scientific">Actinoplanes sichuanensis</name>
    <dbReference type="NCBI Taxonomy" id="512349"/>
    <lineage>
        <taxon>Bacteria</taxon>
        <taxon>Bacillati</taxon>
        <taxon>Actinomycetota</taxon>
        <taxon>Actinomycetes</taxon>
        <taxon>Micromonosporales</taxon>
        <taxon>Micromonosporaceae</taxon>
        <taxon>Actinoplanes</taxon>
    </lineage>
</organism>
<dbReference type="GO" id="GO:0061542">
    <property type="term" value="F:3-demethylubiquinol 3-O-methyltransferase activity"/>
    <property type="evidence" value="ECO:0007669"/>
    <property type="project" value="UniProtKB-EC"/>
</dbReference>
<dbReference type="InterPro" id="IPR029063">
    <property type="entry name" value="SAM-dependent_MTases_sf"/>
</dbReference>
<sequence>MDTTTRANRDAWEAASEKHVREYSELLAQAASGTSLTTLERDLLHDVLRTAPDVVHWQSGHGTDDIGLLQAGARSVTGVDYSEVAAGAAQRRATELGADCRYVVAALPGAPLADGCADLVYTGKGALIWMPDLQAWAADIVRLLRPSGHLFIYEEHPAAPLWTWDPDEPGIRPDRSYFAPSHVNDSFPAGGAVQWQRTLAEIVTAVTSAGLRLLHLAEHPEPFWRMGGVHAAAWNGRLPNTFTLLARRLNG</sequence>
<dbReference type="GO" id="GO:0102208">
    <property type="term" value="F:2-polyprenyl-6-hydroxyphenol methylase activity"/>
    <property type="evidence" value="ECO:0007669"/>
    <property type="project" value="UniProtKB-EC"/>
</dbReference>
<dbReference type="Gene3D" id="3.40.50.150">
    <property type="entry name" value="Vaccinia Virus protein VP39"/>
    <property type="match status" value="1"/>
</dbReference>
<dbReference type="GO" id="GO:0032259">
    <property type="term" value="P:methylation"/>
    <property type="evidence" value="ECO:0007669"/>
    <property type="project" value="UniProtKB-KW"/>
</dbReference>
<protein>
    <submittedName>
        <fullName evidence="2">Class I SAM-dependent methyltransferase</fullName>
        <ecNumber evidence="2">2.1.1.222</ecNumber>
        <ecNumber evidence="2">2.1.1.64</ecNumber>
    </submittedName>
</protein>
<accession>A0ABW4A6P3</accession>
<name>A0ABW4A6P3_9ACTN</name>
<keyword evidence="2" id="KW-0489">Methyltransferase</keyword>
<dbReference type="EC" id="2.1.1.64" evidence="2"/>
<evidence type="ECO:0000259" key="1">
    <source>
        <dbReference type="Pfam" id="PF13649"/>
    </source>
</evidence>
<proteinExistence type="predicted"/>
<gene>
    <name evidence="2" type="ORF">ACFQ5G_10810</name>
</gene>
<dbReference type="RefSeq" id="WP_317796984.1">
    <property type="nucleotide sequence ID" value="NZ_AP028461.1"/>
</dbReference>
<keyword evidence="2" id="KW-0808">Transferase</keyword>
<evidence type="ECO:0000313" key="3">
    <source>
        <dbReference type="Proteomes" id="UP001597183"/>
    </source>
</evidence>
<dbReference type="CDD" id="cd02440">
    <property type="entry name" value="AdoMet_MTases"/>
    <property type="match status" value="1"/>
</dbReference>
<dbReference type="InterPro" id="IPR041698">
    <property type="entry name" value="Methyltransf_25"/>
</dbReference>
<comment type="caution">
    <text evidence="2">The sequence shown here is derived from an EMBL/GenBank/DDBJ whole genome shotgun (WGS) entry which is preliminary data.</text>
</comment>